<dbReference type="SUPFAM" id="SSF88946">
    <property type="entry name" value="Sigma2 domain of RNA polymerase sigma factors"/>
    <property type="match status" value="1"/>
</dbReference>
<dbReference type="EMBL" id="VIVK01000001">
    <property type="protein sequence ID" value="TWD79127.1"/>
    <property type="molecule type" value="Genomic_DNA"/>
</dbReference>
<comment type="similarity">
    <text evidence="1">Belongs to the sigma-70 factor family. ECF subfamily.</text>
</comment>
<evidence type="ECO:0000256" key="3">
    <source>
        <dbReference type="ARBA" id="ARBA00023082"/>
    </source>
</evidence>
<dbReference type="GO" id="GO:0006352">
    <property type="term" value="P:DNA-templated transcription initiation"/>
    <property type="evidence" value="ECO:0007669"/>
    <property type="project" value="InterPro"/>
</dbReference>
<dbReference type="InterPro" id="IPR036388">
    <property type="entry name" value="WH-like_DNA-bd_sf"/>
</dbReference>
<evidence type="ECO:0000256" key="1">
    <source>
        <dbReference type="ARBA" id="ARBA00010641"/>
    </source>
</evidence>
<name>A0A561BJT6_9ACTN</name>
<organism evidence="7 8">
    <name type="scientific">Kribbella amoyensis</name>
    <dbReference type="NCBI Taxonomy" id="996641"/>
    <lineage>
        <taxon>Bacteria</taxon>
        <taxon>Bacillati</taxon>
        <taxon>Actinomycetota</taxon>
        <taxon>Actinomycetes</taxon>
        <taxon>Propionibacteriales</taxon>
        <taxon>Kribbellaceae</taxon>
        <taxon>Kribbella</taxon>
    </lineage>
</organism>
<comment type="caution">
    <text evidence="7">The sequence shown here is derived from an EMBL/GenBank/DDBJ whole genome shotgun (WGS) entry which is preliminary data.</text>
</comment>
<dbReference type="Gene3D" id="1.10.1740.10">
    <property type="match status" value="1"/>
</dbReference>
<reference evidence="7 8" key="1">
    <citation type="submission" date="2019-06" db="EMBL/GenBank/DDBJ databases">
        <title>Sequencing the genomes of 1000 actinobacteria strains.</title>
        <authorList>
            <person name="Klenk H.-P."/>
        </authorList>
    </citation>
    <scope>NUCLEOTIDE SEQUENCE [LARGE SCALE GENOMIC DNA]</scope>
    <source>
        <strain evidence="7 8">DSM 24683</strain>
    </source>
</reference>
<dbReference type="Proteomes" id="UP000318380">
    <property type="component" value="Unassembled WGS sequence"/>
</dbReference>
<keyword evidence="4" id="KW-0238">DNA-binding</keyword>
<protein>
    <submittedName>
        <fullName evidence="7">RNA polymerase sigma factor (Sigma-70 family)</fullName>
    </submittedName>
</protein>
<dbReference type="RefSeq" id="WP_145801978.1">
    <property type="nucleotide sequence ID" value="NZ_VIVK01000001.1"/>
</dbReference>
<dbReference type="InterPro" id="IPR013324">
    <property type="entry name" value="RNA_pol_sigma_r3/r4-like"/>
</dbReference>
<evidence type="ECO:0000313" key="7">
    <source>
        <dbReference type="EMBL" id="TWD79127.1"/>
    </source>
</evidence>
<sequence>MRNDPVVVRLVAQARDGDKGAWDQLVERYAPLVWAICRRYRLSAADAEDVGQSVWLRLVEHLPDLREPAALPGWVATTSRRECLRVLRMSKRNEPVDQTDGQDVPDPGAPVDEDLLLAERRHAVRSAFAQLSLRCRQLLLLLLEDPPRPYQEIGAALRMPVGSIGPSRARCLDKLRHSATLTAVIGFELEQAGSERHAR</sequence>
<evidence type="ECO:0000256" key="5">
    <source>
        <dbReference type="ARBA" id="ARBA00023163"/>
    </source>
</evidence>
<dbReference type="PANTHER" id="PTHR43133">
    <property type="entry name" value="RNA POLYMERASE ECF-TYPE SIGMA FACTO"/>
    <property type="match status" value="1"/>
</dbReference>
<evidence type="ECO:0000313" key="8">
    <source>
        <dbReference type="Proteomes" id="UP000318380"/>
    </source>
</evidence>
<keyword evidence="2" id="KW-0805">Transcription regulation</keyword>
<evidence type="ECO:0000256" key="2">
    <source>
        <dbReference type="ARBA" id="ARBA00023015"/>
    </source>
</evidence>
<dbReference type="InterPro" id="IPR014284">
    <property type="entry name" value="RNA_pol_sigma-70_dom"/>
</dbReference>
<proteinExistence type="inferred from homology"/>
<dbReference type="GO" id="GO:0016987">
    <property type="term" value="F:sigma factor activity"/>
    <property type="evidence" value="ECO:0007669"/>
    <property type="project" value="UniProtKB-KW"/>
</dbReference>
<accession>A0A561BJT6</accession>
<dbReference type="InterPro" id="IPR013325">
    <property type="entry name" value="RNA_pol_sigma_r2"/>
</dbReference>
<keyword evidence="3" id="KW-0731">Sigma factor</keyword>
<dbReference type="Pfam" id="PF04542">
    <property type="entry name" value="Sigma70_r2"/>
    <property type="match status" value="1"/>
</dbReference>
<dbReference type="SUPFAM" id="SSF88659">
    <property type="entry name" value="Sigma3 and sigma4 domains of RNA polymerase sigma factors"/>
    <property type="match status" value="1"/>
</dbReference>
<dbReference type="GO" id="GO:0003677">
    <property type="term" value="F:DNA binding"/>
    <property type="evidence" value="ECO:0007669"/>
    <property type="project" value="UniProtKB-KW"/>
</dbReference>
<dbReference type="InterPro" id="IPR039425">
    <property type="entry name" value="RNA_pol_sigma-70-like"/>
</dbReference>
<feature type="domain" description="RNA polymerase sigma-70 region 2" evidence="6">
    <location>
        <begin position="25"/>
        <end position="92"/>
    </location>
</feature>
<dbReference type="Gene3D" id="1.10.10.10">
    <property type="entry name" value="Winged helix-like DNA-binding domain superfamily/Winged helix DNA-binding domain"/>
    <property type="match status" value="1"/>
</dbReference>
<keyword evidence="5" id="KW-0804">Transcription</keyword>
<gene>
    <name evidence="7" type="ORF">FB561_0182</name>
</gene>
<keyword evidence="8" id="KW-1185">Reference proteome</keyword>
<evidence type="ECO:0000256" key="4">
    <source>
        <dbReference type="ARBA" id="ARBA00023125"/>
    </source>
</evidence>
<dbReference type="InterPro" id="IPR007627">
    <property type="entry name" value="RNA_pol_sigma70_r2"/>
</dbReference>
<dbReference type="PANTHER" id="PTHR43133:SF8">
    <property type="entry name" value="RNA POLYMERASE SIGMA FACTOR HI_1459-RELATED"/>
    <property type="match status" value="1"/>
</dbReference>
<dbReference type="OrthoDB" id="265863at2"/>
<dbReference type="AlphaFoldDB" id="A0A561BJT6"/>
<evidence type="ECO:0000259" key="6">
    <source>
        <dbReference type="Pfam" id="PF04542"/>
    </source>
</evidence>
<dbReference type="NCBIfam" id="TIGR02937">
    <property type="entry name" value="sigma70-ECF"/>
    <property type="match status" value="1"/>
</dbReference>